<evidence type="ECO:0000313" key="3">
    <source>
        <dbReference type="Proteomes" id="UP000015451"/>
    </source>
</evidence>
<reference evidence="2 3" key="1">
    <citation type="journal article" date="2013" name="Genome Announc.">
        <title>Multiple genome sequences of Helicobacter pylori strains of diverse disease and antibiotic resistance backgrounds from Malaysia.</title>
        <authorList>
            <person name="Rehvathy V."/>
            <person name="Tan M.H."/>
            <person name="Gunaletchumy S.P."/>
            <person name="Teh X."/>
            <person name="Wang S."/>
            <person name="Baybayan P."/>
            <person name="Singh S."/>
            <person name="Ashby M."/>
            <person name="Kaakoush N.O."/>
            <person name="Mitchell H.M."/>
            <person name="Croft L.J."/>
            <person name="Goh K.L."/>
            <person name="Loke M.F."/>
            <person name="Vadivelu J."/>
        </authorList>
    </citation>
    <scope>NUCLEOTIDE SEQUENCE [LARGE SCALE GENOMIC DNA]</scope>
    <source>
        <strain evidence="2 3">UM038</strain>
    </source>
</reference>
<evidence type="ECO:0000313" key="2">
    <source>
        <dbReference type="EMBL" id="EPZ67046.1"/>
    </source>
</evidence>
<gene>
    <name evidence="2" type="ORF">N199_03740</name>
</gene>
<proteinExistence type="predicted"/>
<organism evidence="2 3">
    <name type="scientific">Helicobacter pylori UM038</name>
    <dbReference type="NCBI Taxonomy" id="1352343"/>
    <lineage>
        <taxon>Bacteria</taxon>
        <taxon>Pseudomonadati</taxon>
        <taxon>Campylobacterota</taxon>
        <taxon>Epsilonproteobacteria</taxon>
        <taxon>Campylobacterales</taxon>
        <taxon>Helicobacteraceae</taxon>
        <taxon>Helicobacter</taxon>
    </lineage>
</organism>
<accession>A0AAV3JNS9</accession>
<feature type="compositionally biased region" description="Basic residues" evidence="1">
    <location>
        <begin position="25"/>
        <end position="34"/>
    </location>
</feature>
<evidence type="ECO:0000256" key="1">
    <source>
        <dbReference type="SAM" id="MobiDB-lite"/>
    </source>
</evidence>
<evidence type="ECO:0008006" key="4">
    <source>
        <dbReference type="Google" id="ProtNLM"/>
    </source>
</evidence>
<name>A0AAV3JNS9_HELPX</name>
<comment type="caution">
    <text evidence="2">The sequence shown here is derived from an EMBL/GenBank/DDBJ whole genome shotgun (WGS) entry which is preliminary data.</text>
</comment>
<dbReference type="Proteomes" id="UP000015451">
    <property type="component" value="Unassembled WGS sequence"/>
</dbReference>
<protein>
    <recommendedName>
        <fullName evidence="4">Transposase</fullName>
    </recommendedName>
</protein>
<dbReference type="EMBL" id="AUSL01000044">
    <property type="protein sequence ID" value="EPZ67046.1"/>
    <property type="molecule type" value="Genomic_DNA"/>
</dbReference>
<dbReference type="AlphaFoldDB" id="A0AAV3JNS9"/>
<sequence length="47" mass="5551">MISKTLPIFYEVCYQTKFKKQVSKSKRMAKKSKIKRGESLRAKLQTL</sequence>
<feature type="region of interest" description="Disordered" evidence="1">
    <location>
        <begin position="25"/>
        <end position="47"/>
    </location>
</feature>